<comment type="caution">
    <text evidence="4">The sequence shown here is derived from an EMBL/GenBank/DDBJ whole genome shotgun (WGS) entry which is preliminary data.</text>
</comment>
<comment type="pathway">
    <text evidence="1">Siderophore biosynthesis.</text>
</comment>
<accession>A0ABU4X1H9</accession>
<reference evidence="4 5" key="1">
    <citation type="submission" date="2023-08" db="EMBL/GenBank/DDBJ databases">
        <title>Implementing the SeqCode for naming new Mesorhizobium species isolated from Vachellia karroo root nodules.</title>
        <authorList>
            <person name="Van Lill M."/>
        </authorList>
    </citation>
    <scope>NUCLEOTIDE SEQUENCE [LARGE SCALE GENOMIC DNA]</scope>
    <source>
        <strain evidence="4 5">VK3E</strain>
    </source>
</reference>
<dbReference type="CDD" id="cd04301">
    <property type="entry name" value="NAT_SF"/>
    <property type="match status" value="1"/>
</dbReference>
<gene>
    <name evidence="4" type="ORF">RFM51_15170</name>
</gene>
<dbReference type="SMART" id="SM01006">
    <property type="entry name" value="AlcB"/>
    <property type="match status" value="1"/>
</dbReference>
<protein>
    <submittedName>
        <fullName evidence="4">GNAT family N-acetyltransferase</fullName>
        <ecNumber evidence="4">2.3.1.-</ecNumber>
    </submittedName>
</protein>
<evidence type="ECO:0000259" key="3">
    <source>
        <dbReference type="PROSITE" id="PS51186"/>
    </source>
</evidence>
<proteinExistence type="predicted"/>
<dbReference type="Proteomes" id="UP001272097">
    <property type="component" value="Unassembled WGS sequence"/>
</dbReference>
<dbReference type="InterPro" id="IPR016181">
    <property type="entry name" value="Acyl_CoA_acyltransferase"/>
</dbReference>
<dbReference type="PANTHER" id="PTHR31438:SF1">
    <property type="entry name" value="LYSINE N-ACYLTRANSFERASE C17G9.06C-RELATED"/>
    <property type="match status" value="1"/>
</dbReference>
<dbReference type="SUPFAM" id="SSF55729">
    <property type="entry name" value="Acyl-CoA N-acyltransferases (Nat)"/>
    <property type="match status" value="1"/>
</dbReference>
<keyword evidence="2" id="KW-0046">Antibiotic resistance</keyword>
<organism evidence="4 5">
    <name type="scientific">Mesorhizobium australafricanum</name>
    <dbReference type="NCBI Taxonomy" id="3072311"/>
    <lineage>
        <taxon>Bacteria</taxon>
        <taxon>Pseudomonadati</taxon>
        <taxon>Pseudomonadota</taxon>
        <taxon>Alphaproteobacteria</taxon>
        <taxon>Hyphomicrobiales</taxon>
        <taxon>Phyllobacteriaceae</taxon>
        <taxon>Mesorhizobium</taxon>
    </lineage>
</organism>
<keyword evidence="4" id="KW-0012">Acyltransferase</keyword>
<keyword evidence="4" id="KW-0808">Transferase</keyword>
<evidence type="ECO:0000256" key="2">
    <source>
        <dbReference type="ARBA" id="ARBA00023251"/>
    </source>
</evidence>
<dbReference type="EC" id="2.3.1.-" evidence="4"/>
<dbReference type="PROSITE" id="PS51186">
    <property type="entry name" value="GNAT"/>
    <property type="match status" value="1"/>
</dbReference>
<dbReference type="InterPro" id="IPR000182">
    <property type="entry name" value="GNAT_dom"/>
</dbReference>
<dbReference type="EMBL" id="JAVIIS010000019">
    <property type="protein sequence ID" value="MDX8440934.1"/>
    <property type="molecule type" value="Genomic_DNA"/>
</dbReference>
<feature type="domain" description="N-acetyltransferase" evidence="3">
    <location>
        <begin position="8"/>
        <end position="166"/>
    </location>
</feature>
<dbReference type="GO" id="GO:0016746">
    <property type="term" value="F:acyltransferase activity"/>
    <property type="evidence" value="ECO:0007669"/>
    <property type="project" value="UniProtKB-KW"/>
</dbReference>
<evidence type="ECO:0000256" key="1">
    <source>
        <dbReference type="ARBA" id="ARBA00004924"/>
    </source>
</evidence>
<name>A0ABU4X1H9_9HYPH</name>
<sequence length="174" mass="19401">MANKGNNYDFRPVTLKDLPMIAGWLRESHVAAWWDDPDKEIAEIREHIDSVSVEPLIVELDGRPIAYLQSYDPHMEDDHPYADQPFGTLGIDLSIGPPELVGFGHGSAIVRQFAEELFEEGAPRVIIDPHPGNGRAIRAYEKAGFRPIGRRHSQYGEVVLMAVDAAEDDENLGD</sequence>
<dbReference type="RefSeq" id="WP_320214879.1">
    <property type="nucleotide sequence ID" value="NZ_JAVIIS010000019.1"/>
</dbReference>
<dbReference type="Pfam" id="PF13523">
    <property type="entry name" value="Acetyltransf_8"/>
    <property type="match status" value="1"/>
</dbReference>
<dbReference type="PANTHER" id="PTHR31438">
    <property type="entry name" value="LYSINE N-ACYLTRANSFERASE C17G9.06C-RELATED"/>
    <property type="match status" value="1"/>
</dbReference>
<dbReference type="InterPro" id="IPR019432">
    <property type="entry name" value="Acyltransferase_MbtK/IucB-like"/>
</dbReference>
<keyword evidence="5" id="KW-1185">Reference proteome</keyword>
<evidence type="ECO:0000313" key="4">
    <source>
        <dbReference type="EMBL" id="MDX8440934.1"/>
    </source>
</evidence>
<dbReference type="Gene3D" id="3.40.630.30">
    <property type="match status" value="1"/>
</dbReference>
<evidence type="ECO:0000313" key="5">
    <source>
        <dbReference type="Proteomes" id="UP001272097"/>
    </source>
</evidence>